<accession>A0AAW1ST77</accession>
<dbReference type="PANTHER" id="PTHR46689:SF1">
    <property type="entry name" value="PHOD-LIKE PHOSPHATASE DOMAIN-CONTAINING PROTEIN"/>
    <property type="match status" value="1"/>
</dbReference>
<evidence type="ECO:0000313" key="4">
    <source>
        <dbReference type="Proteomes" id="UP001485043"/>
    </source>
</evidence>
<evidence type="ECO:0000256" key="1">
    <source>
        <dbReference type="SAM" id="MobiDB-lite"/>
    </source>
</evidence>
<feature type="non-terminal residue" evidence="3">
    <location>
        <position position="353"/>
    </location>
</feature>
<protein>
    <recommendedName>
        <fullName evidence="2">PhoD-like phosphatase domain-containing protein</fullName>
    </recommendedName>
</protein>
<feature type="compositionally biased region" description="Low complexity" evidence="1">
    <location>
        <begin position="54"/>
        <end position="69"/>
    </location>
</feature>
<proteinExistence type="predicted"/>
<dbReference type="GO" id="GO:0016020">
    <property type="term" value="C:membrane"/>
    <property type="evidence" value="ECO:0007669"/>
    <property type="project" value="TreeGrafter"/>
</dbReference>
<gene>
    <name evidence="3" type="ORF">WJX84_011346</name>
</gene>
<sequence length="353" mass="39451">MSGYPPPPPNYTGGAQDFIPPSPAYGSAGGFPQPGSGTHLQPPPSYEQQDATAQFSQGYGQQYSSGQHYESNQHYASGQQYPPSQPYQEQMQRNSYQQDQHPYQQQQSFQQQQQQQQQPYGQSIMGSDGQTPAGQMTEHPHSGSHLAGGSMAHGALSNQIDRDTAAQIPAISEQIPQEPVAGPYLQFINYNPQQYLWRGSAMVLMHTSIQGAPFITLSDRDGSRQAPSSFIATTEGWNYWRFHFDVTSKPTETRCEYQVHLPNGLQTSQTNQRYHFYVPAQRQQWHWAFHSCNGLSAGSDLDRWGIPHLWKDVLNRHSAGPLHALVGGGDQVYNDAVWKTPALLAWLDIPDHK</sequence>
<dbReference type="InterPro" id="IPR043904">
    <property type="entry name" value="PhoD_2-like"/>
</dbReference>
<feature type="region of interest" description="Disordered" evidence="1">
    <location>
        <begin position="1"/>
        <end position="150"/>
    </location>
</feature>
<keyword evidence="4" id="KW-1185">Reference proteome</keyword>
<feature type="domain" description="PhoD-like phosphatase" evidence="2">
    <location>
        <begin position="271"/>
        <end position="349"/>
    </location>
</feature>
<dbReference type="PANTHER" id="PTHR46689">
    <property type="entry name" value="MEMBRANE PROTEIN, PUTATIVE-RELATED"/>
    <property type="match status" value="1"/>
</dbReference>
<dbReference type="AlphaFoldDB" id="A0AAW1ST77"/>
<feature type="compositionally biased region" description="Low complexity" evidence="1">
    <location>
        <begin position="79"/>
        <end position="123"/>
    </location>
</feature>
<dbReference type="Pfam" id="PF19050">
    <property type="entry name" value="PhoD_2"/>
    <property type="match status" value="1"/>
</dbReference>
<evidence type="ECO:0000313" key="3">
    <source>
        <dbReference type="EMBL" id="KAK9854762.1"/>
    </source>
</evidence>
<evidence type="ECO:0000259" key="2">
    <source>
        <dbReference type="Pfam" id="PF19050"/>
    </source>
</evidence>
<dbReference type="EMBL" id="JALJOV010001093">
    <property type="protein sequence ID" value="KAK9854762.1"/>
    <property type="molecule type" value="Genomic_DNA"/>
</dbReference>
<comment type="caution">
    <text evidence="3">The sequence shown here is derived from an EMBL/GenBank/DDBJ whole genome shotgun (WGS) entry which is preliminary data.</text>
</comment>
<organism evidence="3 4">
    <name type="scientific">Apatococcus fuscideae</name>
    <dbReference type="NCBI Taxonomy" id="2026836"/>
    <lineage>
        <taxon>Eukaryota</taxon>
        <taxon>Viridiplantae</taxon>
        <taxon>Chlorophyta</taxon>
        <taxon>core chlorophytes</taxon>
        <taxon>Trebouxiophyceae</taxon>
        <taxon>Chlorellales</taxon>
        <taxon>Chlorellaceae</taxon>
        <taxon>Apatococcus</taxon>
    </lineage>
</organism>
<name>A0AAW1ST77_9CHLO</name>
<dbReference type="Proteomes" id="UP001485043">
    <property type="component" value="Unassembled WGS sequence"/>
</dbReference>
<reference evidence="3 4" key="1">
    <citation type="journal article" date="2024" name="Nat. Commun.">
        <title>Phylogenomics reveals the evolutionary origins of lichenization in chlorophyte algae.</title>
        <authorList>
            <person name="Puginier C."/>
            <person name="Libourel C."/>
            <person name="Otte J."/>
            <person name="Skaloud P."/>
            <person name="Haon M."/>
            <person name="Grisel S."/>
            <person name="Petersen M."/>
            <person name="Berrin J.G."/>
            <person name="Delaux P.M."/>
            <person name="Dal Grande F."/>
            <person name="Keller J."/>
        </authorList>
    </citation>
    <scope>NUCLEOTIDE SEQUENCE [LARGE SCALE GENOMIC DNA]</scope>
    <source>
        <strain evidence="3 4">SAG 2523</strain>
    </source>
</reference>
<feature type="compositionally biased region" description="Polar residues" evidence="1">
    <location>
        <begin position="124"/>
        <end position="134"/>
    </location>
</feature>
<feature type="compositionally biased region" description="Pro residues" evidence="1">
    <location>
        <begin position="1"/>
        <end position="10"/>
    </location>
</feature>